<proteinExistence type="predicted"/>
<dbReference type="InterPro" id="IPR051396">
    <property type="entry name" value="Bact_Antivir_Def_Nuclease"/>
</dbReference>
<keyword evidence="3" id="KW-1185">Reference proteome</keyword>
<accession>A0A5B2VN96</accession>
<organism evidence="2 3">
    <name type="scientific">Chitinophaga agrisoli</name>
    <dbReference type="NCBI Taxonomy" id="2607653"/>
    <lineage>
        <taxon>Bacteria</taxon>
        <taxon>Pseudomonadati</taxon>
        <taxon>Bacteroidota</taxon>
        <taxon>Chitinophagia</taxon>
        <taxon>Chitinophagales</taxon>
        <taxon>Chitinophagaceae</taxon>
        <taxon>Chitinophaga</taxon>
    </lineage>
</organism>
<dbReference type="Gene3D" id="3.40.50.300">
    <property type="entry name" value="P-loop containing nucleotide triphosphate hydrolases"/>
    <property type="match status" value="1"/>
</dbReference>
<dbReference type="PANTHER" id="PTHR43581">
    <property type="entry name" value="ATP/GTP PHOSPHATASE"/>
    <property type="match status" value="1"/>
</dbReference>
<evidence type="ECO:0000313" key="3">
    <source>
        <dbReference type="Proteomes" id="UP000324611"/>
    </source>
</evidence>
<name>A0A5B2VN96_9BACT</name>
<reference evidence="2 3" key="2">
    <citation type="submission" date="2019-09" db="EMBL/GenBank/DDBJ databases">
        <authorList>
            <person name="Jin C."/>
        </authorList>
    </citation>
    <scope>NUCLEOTIDE SEQUENCE [LARGE SCALE GENOMIC DNA]</scope>
    <source>
        <strain evidence="2 3">BN140078</strain>
    </source>
</reference>
<dbReference type="GO" id="GO:0005524">
    <property type="term" value="F:ATP binding"/>
    <property type="evidence" value="ECO:0007669"/>
    <property type="project" value="UniProtKB-KW"/>
</dbReference>
<evidence type="ECO:0000313" key="2">
    <source>
        <dbReference type="EMBL" id="KAA2239619.1"/>
    </source>
</evidence>
<dbReference type="Proteomes" id="UP000324611">
    <property type="component" value="Unassembled WGS sequence"/>
</dbReference>
<sequence>MRILSVSYNHHKVFGDTKINFFDDSERETDDLLKKHHADIVFNIDRSTKENYYTFIIGDNGIGKSVLLRNIIHYSNWNSKMNEPRLDAIINLNPESSYYKQFKTNTNGAQDLINIQIYNKDFIAPGTNDIDFLKYYDAQLIFINGTYEKAIIHPNARFRSFNYATQLNETKILFLNSLIRFKNDEKLKNLGRFLGTEETQWTLRCGLAISARTVKNKEDNKSIYVLNNSFDITIFSFLSFINTIQIDNNERFITEGLSQLELSVLNAVYRSPFFFKLYFNFGMSFKELFENIRANHIIARIEEFLRVDIDALNAEKTLNVRITDEQKDMWDKLITEDSDLSEFDSFLLNMLFSLDILDIQIFANGNSIDVMSSGQKNLLRLFSYFSDMPLPKQLNNCIILFDEPENSLHPKWQQEFPLNFKLIAENIYGITGSHFIFATHSPVLLMKSALLNNSNVLRFYNDEQGQFRSEKIKNVNAYSIEEVLLDEFKITYRNQGAGDAMRKILDDEFQKRGQSGDPINAVKNAFDLRDKINDLYNELNREP</sequence>
<feature type="domain" description="ATPase AAA-type core" evidence="1">
    <location>
        <begin position="368"/>
        <end position="445"/>
    </location>
</feature>
<dbReference type="InterPro" id="IPR027417">
    <property type="entry name" value="P-loop_NTPase"/>
</dbReference>
<gene>
    <name evidence="2" type="ORF">F0L74_25850</name>
</gene>
<keyword evidence="2" id="KW-0547">Nucleotide-binding</keyword>
<dbReference type="Pfam" id="PF13304">
    <property type="entry name" value="AAA_21"/>
    <property type="match status" value="1"/>
</dbReference>
<comment type="caution">
    <text evidence="2">The sequence shown here is derived from an EMBL/GenBank/DDBJ whole genome shotgun (WGS) entry which is preliminary data.</text>
</comment>
<reference evidence="2 3" key="1">
    <citation type="submission" date="2019-09" db="EMBL/GenBank/DDBJ databases">
        <title>Chitinophaga ginsengihumi sp. nov., isolated from soil of ginseng rhizosphere.</title>
        <authorList>
            <person name="Lee J."/>
        </authorList>
    </citation>
    <scope>NUCLEOTIDE SEQUENCE [LARGE SCALE GENOMIC DNA]</scope>
    <source>
        <strain evidence="2 3">BN140078</strain>
    </source>
</reference>
<evidence type="ECO:0000259" key="1">
    <source>
        <dbReference type="Pfam" id="PF13304"/>
    </source>
</evidence>
<dbReference type="RefSeq" id="WP_149840798.1">
    <property type="nucleotide sequence ID" value="NZ_VUOC01000004.1"/>
</dbReference>
<protein>
    <submittedName>
        <fullName evidence="2">ATP-binding protein</fullName>
    </submittedName>
</protein>
<dbReference type="InterPro" id="IPR003959">
    <property type="entry name" value="ATPase_AAA_core"/>
</dbReference>
<dbReference type="SUPFAM" id="SSF52540">
    <property type="entry name" value="P-loop containing nucleoside triphosphate hydrolases"/>
    <property type="match status" value="1"/>
</dbReference>
<dbReference type="GO" id="GO:0016887">
    <property type="term" value="F:ATP hydrolysis activity"/>
    <property type="evidence" value="ECO:0007669"/>
    <property type="project" value="InterPro"/>
</dbReference>
<dbReference type="AlphaFoldDB" id="A0A5B2VN96"/>
<dbReference type="EMBL" id="VUOC01000004">
    <property type="protein sequence ID" value="KAA2239619.1"/>
    <property type="molecule type" value="Genomic_DNA"/>
</dbReference>
<dbReference type="PANTHER" id="PTHR43581:SF2">
    <property type="entry name" value="EXCINUCLEASE ATPASE SUBUNIT"/>
    <property type="match status" value="1"/>
</dbReference>
<keyword evidence="2" id="KW-0067">ATP-binding</keyword>